<proteinExistence type="inferred from homology"/>
<keyword evidence="4" id="KW-0436">Ligase</keyword>
<evidence type="ECO:0000256" key="10">
    <source>
        <dbReference type="ARBA" id="ARBA00022962"/>
    </source>
</evidence>
<keyword evidence="18" id="KW-1185">Reference proteome</keyword>
<dbReference type="Pfam" id="PF00793">
    <property type="entry name" value="DAHP_synth_1"/>
    <property type="match status" value="1"/>
</dbReference>
<dbReference type="Gene3D" id="3.20.20.70">
    <property type="entry name" value="Aldolase class I"/>
    <property type="match status" value="1"/>
</dbReference>
<dbReference type="SUPFAM" id="SSF52540">
    <property type="entry name" value="P-loop containing nucleoside triphosphate hydrolases"/>
    <property type="match status" value="1"/>
</dbReference>
<keyword evidence="9" id="KW-0460">Magnesium</keyword>
<evidence type="ECO:0000256" key="2">
    <source>
        <dbReference type="ARBA" id="ARBA00010499"/>
    </source>
</evidence>
<dbReference type="GO" id="GO:0008676">
    <property type="term" value="F:3-deoxy-8-phosphooctulonate synthase activity"/>
    <property type="evidence" value="ECO:0007669"/>
    <property type="project" value="UniProtKB-EC"/>
</dbReference>
<evidence type="ECO:0000259" key="16">
    <source>
        <dbReference type="Pfam" id="PF00793"/>
    </source>
</evidence>
<dbReference type="Pfam" id="PF06418">
    <property type="entry name" value="CTP_synth_N"/>
    <property type="match status" value="1"/>
</dbReference>
<dbReference type="InterPro" id="IPR029062">
    <property type="entry name" value="Class_I_gatase-like"/>
</dbReference>
<feature type="domain" description="DAHP synthetase I/KDSA" evidence="16">
    <location>
        <begin position="476"/>
        <end position="742"/>
    </location>
</feature>
<dbReference type="GO" id="GO:0003883">
    <property type="term" value="F:CTP synthase activity"/>
    <property type="evidence" value="ECO:0007669"/>
    <property type="project" value="UniProtKB-EC"/>
</dbReference>
<evidence type="ECO:0000256" key="12">
    <source>
        <dbReference type="ARBA" id="ARBA00047781"/>
    </source>
</evidence>
<feature type="domain" description="CTP synthase N-terminal" evidence="17">
    <location>
        <begin position="4"/>
        <end position="271"/>
    </location>
</feature>
<keyword evidence="10" id="KW-0315">Glutamine amidotransferase</keyword>
<protein>
    <submittedName>
        <fullName evidence="19">CTP synthase</fullName>
    </submittedName>
</protein>
<dbReference type="NCBIfam" id="NF003543">
    <property type="entry name" value="PRK05198.1"/>
    <property type="match status" value="1"/>
</dbReference>
<evidence type="ECO:0000256" key="8">
    <source>
        <dbReference type="ARBA" id="ARBA00022840"/>
    </source>
</evidence>
<keyword evidence="5" id="KW-0808">Transferase</keyword>
<accession>A0A1I8ANC0</accession>
<feature type="region of interest" description="Disordered" evidence="15">
    <location>
        <begin position="375"/>
        <end position="399"/>
    </location>
</feature>
<evidence type="ECO:0000256" key="13">
    <source>
        <dbReference type="ARBA" id="ARBA00049112"/>
    </source>
</evidence>
<dbReference type="Gene3D" id="3.40.50.300">
    <property type="entry name" value="P-loop containing nucleotide triphosphate hydrolases"/>
    <property type="match status" value="1"/>
</dbReference>
<dbReference type="GO" id="GO:0046872">
    <property type="term" value="F:metal ion binding"/>
    <property type="evidence" value="ECO:0007669"/>
    <property type="project" value="UniProtKB-KW"/>
</dbReference>
<dbReference type="HAMAP" id="MF_00056">
    <property type="entry name" value="KDO8P_synth"/>
    <property type="match status" value="1"/>
</dbReference>
<dbReference type="NCBIfam" id="TIGR00337">
    <property type="entry name" value="PyrG"/>
    <property type="match status" value="1"/>
</dbReference>
<evidence type="ECO:0000256" key="6">
    <source>
        <dbReference type="ARBA" id="ARBA00022723"/>
    </source>
</evidence>
<dbReference type="PANTHER" id="PTHR11550">
    <property type="entry name" value="CTP SYNTHASE"/>
    <property type="match status" value="1"/>
</dbReference>
<evidence type="ECO:0000256" key="7">
    <source>
        <dbReference type="ARBA" id="ARBA00022741"/>
    </source>
</evidence>
<evidence type="ECO:0000256" key="15">
    <source>
        <dbReference type="SAM" id="MobiDB-lite"/>
    </source>
</evidence>
<evidence type="ECO:0000256" key="14">
    <source>
        <dbReference type="ARBA" id="ARBA00060693"/>
    </source>
</evidence>
<evidence type="ECO:0000256" key="9">
    <source>
        <dbReference type="ARBA" id="ARBA00022842"/>
    </source>
</evidence>
<keyword evidence="11" id="KW-0665">Pyrimidine biosynthesis</keyword>
<dbReference type="NCBIfam" id="NF003792">
    <property type="entry name" value="PRK05380.1"/>
    <property type="match status" value="1"/>
</dbReference>
<evidence type="ECO:0000313" key="18">
    <source>
        <dbReference type="Proteomes" id="UP000095287"/>
    </source>
</evidence>
<comment type="subcellular location">
    <subcellularLocation>
        <location evidence="1">Cytoplasm</location>
    </subcellularLocation>
</comment>
<evidence type="ECO:0000256" key="5">
    <source>
        <dbReference type="ARBA" id="ARBA00022679"/>
    </source>
</evidence>
<organism evidence="18 19">
    <name type="scientific">Steinernema glaseri</name>
    <dbReference type="NCBI Taxonomy" id="37863"/>
    <lineage>
        <taxon>Eukaryota</taxon>
        <taxon>Metazoa</taxon>
        <taxon>Ecdysozoa</taxon>
        <taxon>Nematoda</taxon>
        <taxon>Chromadorea</taxon>
        <taxon>Rhabditida</taxon>
        <taxon>Tylenchina</taxon>
        <taxon>Panagrolaimomorpha</taxon>
        <taxon>Strongyloidoidea</taxon>
        <taxon>Steinernematidae</taxon>
        <taxon>Steinernema</taxon>
    </lineage>
</organism>
<reference evidence="19" key="1">
    <citation type="submission" date="2016-11" db="UniProtKB">
        <authorList>
            <consortium name="WormBaseParasite"/>
        </authorList>
    </citation>
    <scope>IDENTIFICATION</scope>
</reference>
<dbReference type="GO" id="GO:0005829">
    <property type="term" value="C:cytosol"/>
    <property type="evidence" value="ECO:0007669"/>
    <property type="project" value="TreeGrafter"/>
</dbReference>
<keyword evidence="7" id="KW-0547">Nucleotide-binding</keyword>
<dbReference type="InterPro" id="IPR006218">
    <property type="entry name" value="DAHP1/KDSA"/>
</dbReference>
<sequence length="751" mass="81799">MTTKYVFVTGGVVSSLGKGIAAASLAAILESRGLRVTMLKLDPYINVDPGTMSPFQHGEVFVTEDGAETDLDLGHYERFISARMRKVNNFTTGQIYESVLRKERRGDYLGKTVQVIPHITNEIQDFIIRGAKAAYNGEADVAIVEIGGTVGDIESQPFLEAARQMNLRLGRNNTAFVHLTLVPFIASAGELKTKPTQHSVQKLREIGIHPHALLCRADRVIPDDELAKISLFSNVPMDAVISVWDADSIYKIPAMLHKQGLDSLVCDALALSPPPADLSMWDRLVQALENPEHEVRIGMVGKYVDLTESYKSLSEALVHAGIHTRTRINIEYLDSEVIENEGNLVGANSTEFDPSAVHPVVALITEWADREGKIEHRDGSSDLGGTMRKGAQRCPVKPGSRAEAIYGPEVNERHRHRFEVNTLYVPRLEEVGMVISARTPTENLPEIMELPDHPWNVGECSNTETRSIMDLCGYDVGLDRPFFLIAGPCVIESRQMAFDTAGQLAEITSALGIPFIYKSSFDKANRSSDKSYRGPGMAEGLQILADVRSHYKVPVLTDVHDKDQVDDVAAVVDVLQTPAFLCRQTDFIQACAATLKPVNIKKGQFLAPQDMVQVVAKARAAAMEMGGDGSTIMVCERGASFGYNNLVSDMRSLAIMRATDCPVVFDATHSVQLPGGQGTTSGGQREFVPVLARAAVAAGVAGVFMETHPDPDKALSDGPNAVPLSQMADLLRTLQQIDSIVKNSGALQHGY</sequence>
<dbReference type="InterPro" id="IPR006269">
    <property type="entry name" value="KDO8P_synthase"/>
</dbReference>
<evidence type="ECO:0000256" key="4">
    <source>
        <dbReference type="ARBA" id="ARBA00022598"/>
    </source>
</evidence>
<evidence type="ECO:0000259" key="17">
    <source>
        <dbReference type="Pfam" id="PF06418"/>
    </source>
</evidence>
<dbReference type="FunFam" id="3.40.50.300:FF:000009">
    <property type="entry name" value="CTP synthase"/>
    <property type="match status" value="1"/>
</dbReference>
<dbReference type="Gene3D" id="3.40.50.880">
    <property type="match status" value="2"/>
</dbReference>
<dbReference type="InterPro" id="IPR013785">
    <property type="entry name" value="Aldolase_TIM"/>
</dbReference>
<comment type="similarity">
    <text evidence="2">Belongs to the KdsA family.</text>
</comment>
<comment type="catalytic activity">
    <reaction evidence="12">
        <text>UTP + L-glutamine + ATP + H2O = CTP + L-glutamate + ADP + phosphate + 2 H(+)</text>
        <dbReference type="Rhea" id="RHEA:26426"/>
        <dbReference type="ChEBI" id="CHEBI:15377"/>
        <dbReference type="ChEBI" id="CHEBI:15378"/>
        <dbReference type="ChEBI" id="CHEBI:29985"/>
        <dbReference type="ChEBI" id="CHEBI:30616"/>
        <dbReference type="ChEBI" id="CHEBI:37563"/>
        <dbReference type="ChEBI" id="CHEBI:43474"/>
        <dbReference type="ChEBI" id="CHEBI:46398"/>
        <dbReference type="ChEBI" id="CHEBI:58359"/>
        <dbReference type="ChEBI" id="CHEBI:456216"/>
        <dbReference type="EC" id="6.3.4.2"/>
    </reaction>
</comment>
<keyword evidence="6" id="KW-0479">Metal-binding</keyword>
<dbReference type="InterPro" id="IPR017456">
    <property type="entry name" value="CTP_synthase_N"/>
</dbReference>
<dbReference type="Proteomes" id="UP000095287">
    <property type="component" value="Unplaced"/>
</dbReference>
<dbReference type="AlphaFoldDB" id="A0A1I8ANC0"/>
<dbReference type="GO" id="GO:0042802">
    <property type="term" value="F:identical protein binding"/>
    <property type="evidence" value="ECO:0007669"/>
    <property type="project" value="TreeGrafter"/>
</dbReference>
<dbReference type="GO" id="GO:0005524">
    <property type="term" value="F:ATP binding"/>
    <property type="evidence" value="ECO:0007669"/>
    <property type="project" value="UniProtKB-KW"/>
</dbReference>
<dbReference type="UniPathway" id="UPA00159">
    <property type="reaction ID" value="UER00277"/>
</dbReference>
<dbReference type="NCBIfam" id="TIGR01362">
    <property type="entry name" value="KDO8P_synth"/>
    <property type="match status" value="1"/>
</dbReference>
<dbReference type="PANTHER" id="PTHR11550:SF0">
    <property type="entry name" value="CTP SYNTHASE-RELATED"/>
    <property type="match status" value="1"/>
</dbReference>
<dbReference type="WBParaSite" id="L893_g7546.t1">
    <property type="protein sequence ID" value="L893_g7546.t1"/>
    <property type="gene ID" value="L893_g7546"/>
</dbReference>
<dbReference type="CDD" id="cd03113">
    <property type="entry name" value="CTPS_N"/>
    <property type="match status" value="1"/>
</dbReference>
<evidence type="ECO:0000256" key="11">
    <source>
        <dbReference type="ARBA" id="ARBA00022975"/>
    </source>
</evidence>
<evidence type="ECO:0000256" key="3">
    <source>
        <dbReference type="ARBA" id="ARBA00022490"/>
    </source>
</evidence>
<dbReference type="SUPFAM" id="SSF51569">
    <property type="entry name" value="Aldolase"/>
    <property type="match status" value="1"/>
</dbReference>
<keyword evidence="3" id="KW-0963">Cytoplasm</keyword>
<dbReference type="GO" id="GO:0019856">
    <property type="term" value="P:pyrimidine nucleobase biosynthetic process"/>
    <property type="evidence" value="ECO:0007669"/>
    <property type="project" value="TreeGrafter"/>
</dbReference>
<keyword evidence="8" id="KW-0067">ATP-binding</keyword>
<dbReference type="SUPFAM" id="SSF52317">
    <property type="entry name" value="Class I glutamine amidotransferase-like"/>
    <property type="match status" value="1"/>
</dbReference>
<name>A0A1I8ANC0_9BILA</name>
<comment type="catalytic activity">
    <reaction evidence="13">
        <text>D-arabinose 5-phosphate + phosphoenolpyruvate + H2O = 3-deoxy-alpha-D-manno-2-octulosonate-8-phosphate + phosphate</text>
        <dbReference type="Rhea" id="RHEA:14053"/>
        <dbReference type="ChEBI" id="CHEBI:15377"/>
        <dbReference type="ChEBI" id="CHEBI:43474"/>
        <dbReference type="ChEBI" id="CHEBI:57693"/>
        <dbReference type="ChEBI" id="CHEBI:58702"/>
        <dbReference type="ChEBI" id="CHEBI:85985"/>
        <dbReference type="EC" id="2.5.1.55"/>
    </reaction>
</comment>
<evidence type="ECO:0000256" key="1">
    <source>
        <dbReference type="ARBA" id="ARBA00004496"/>
    </source>
</evidence>
<dbReference type="InterPro" id="IPR027417">
    <property type="entry name" value="P-loop_NTPase"/>
</dbReference>
<dbReference type="InterPro" id="IPR004468">
    <property type="entry name" value="CTP_synthase"/>
</dbReference>
<comment type="pathway">
    <text evidence="14">Pyrimidine metabolism.</text>
</comment>
<evidence type="ECO:0000313" key="19">
    <source>
        <dbReference type="WBParaSite" id="L893_g7546.t1"/>
    </source>
</evidence>
<dbReference type="GO" id="GO:0044210">
    <property type="term" value="P:'de novo' CTP biosynthetic process"/>
    <property type="evidence" value="ECO:0007669"/>
    <property type="project" value="UniProtKB-UniPathway"/>
</dbReference>